<dbReference type="EMBL" id="MOBL01000002">
    <property type="protein sequence ID" value="RON36662.1"/>
    <property type="molecule type" value="Genomic_DNA"/>
</dbReference>
<reference evidence="1 2" key="1">
    <citation type="submission" date="2016-10" db="EMBL/GenBank/DDBJ databases">
        <title>Comparative genome analysis of multiple Pseudomonas spp. focuses on biocontrol and plant growth promoting traits.</title>
        <authorList>
            <person name="Tao X.-Y."/>
            <person name="Taylor C.G."/>
        </authorList>
    </citation>
    <scope>NUCLEOTIDE SEQUENCE [LARGE SCALE GENOMIC DNA]</scope>
    <source>
        <strain evidence="1 2">94G2</strain>
    </source>
</reference>
<gene>
    <name evidence="1" type="ORF">BK661_02190</name>
</gene>
<dbReference type="Proteomes" id="UP000283260">
    <property type="component" value="Unassembled WGS sequence"/>
</dbReference>
<protein>
    <submittedName>
        <fullName evidence="1">Uncharacterized protein</fullName>
    </submittedName>
</protein>
<dbReference type="AlphaFoldDB" id="A0A423JG85"/>
<proteinExistence type="predicted"/>
<organism evidence="1 2">
    <name type="scientific">Pseudomonas frederiksbergensis</name>
    <dbReference type="NCBI Taxonomy" id="104087"/>
    <lineage>
        <taxon>Bacteria</taxon>
        <taxon>Pseudomonadati</taxon>
        <taxon>Pseudomonadota</taxon>
        <taxon>Gammaproteobacteria</taxon>
        <taxon>Pseudomonadales</taxon>
        <taxon>Pseudomonadaceae</taxon>
        <taxon>Pseudomonas</taxon>
    </lineage>
</organism>
<accession>A0A423JG85</accession>
<sequence length="100" mass="11215">MVEYPGMWVQIRSLFKVGTVVAVVRILSMIWPEPAARGVSTWFGGGLGKRLDYRKAANDLTRAWILKKIAASLRSTAPTKERIPNCRSCRAKRGRDLLLS</sequence>
<evidence type="ECO:0000313" key="2">
    <source>
        <dbReference type="Proteomes" id="UP000283260"/>
    </source>
</evidence>
<comment type="caution">
    <text evidence="1">The sequence shown here is derived from an EMBL/GenBank/DDBJ whole genome shotgun (WGS) entry which is preliminary data.</text>
</comment>
<evidence type="ECO:0000313" key="1">
    <source>
        <dbReference type="EMBL" id="RON36662.1"/>
    </source>
</evidence>
<name>A0A423JG85_9PSED</name>